<dbReference type="CDD" id="cd01425">
    <property type="entry name" value="RPS2"/>
    <property type="match status" value="1"/>
</dbReference>
<keyword evidence="5" id="KW-0687">Ribonucleoprotein</keyword>
<evidence type="ECO:0000256" key="6">
    <source>
        <dbReference type="ARBA" id="ARBA00059792"/>
    </source>
</evidence>
<dbReference type="GO" id="GO:0005743">
    <property type="term" value="C:mitochondrial inner membrane"/>
    <property type="evidence" value="ECO:0007669"/>
    <property type="project" value="UniProtKB-ARBA"/>
</dbReference>
<reference evidence="10" key="1">
    <citation type="submission" date="2025-08" db="UniProtKB">
        <authorList>
            <consortium name="RefSeq"/>
        </authorList>
    </citation>
    <scope>IDENTIFICATION</scope>
    <source>
        <tissue evidence="10">Tentacle</tissue>
    </source>
</reference>
<gene>
    <name evidence="10" type="primary">LOC116296917</name>
</gene>
<evidence type="ECO:0000256" key="2">
    <source>
        <dbReference type="ARBA" id="ARBA00006242"/>
    </source>
</evidence>
<dbReference type="GO" id="GO:0003735">
    <property type="term" value="F:structural constituent of ribosome"/>
    <property type="evidence" value="ECO:0007669"/>
    <property type="project" value="InterPro"/>
</dbReference>
<keyword evidence="9" id="KW-1185">Reference proteome</keyword>
<proteinExistence type="inferred from homology"/>
<keyword evidence="3" id="KW-0689">Ribosomal protein</keyword>
<comment type="function">
    <text evidence="6">Required for mitoribosome formation and stability, and mitochondrial translation.</text>
</comment>
<dbReference type="KEGG" id="aten:116296917"/>
<evidence type="ECO:0000256" key="7">
    <source>
        <dbReference type="ARBA" id="ARBA00071390"/>
    </source>
</evidence>
<protein>
    <recommendedName>
        <fullName evidence="7">Small ribosomal subunit protein uS2m</fullName>
    </recommendedName>
    <alternativeName>
        <fullName evidence="8">28S ribosomal protein S2, mitochondrial</fullName>
    </alternativeName>
</protein>
<keyword evidence="4" id="KW-0496">Mitochondrion</keyword>
<evidence type="ECO:0000313" key="10">
    <source>
        <dbReference type="RefSeq" id="XP_031560889.1"/>
    </source>
</evidence>
<dbReference type="InterPro" id="IPR001865">
    <property type="entry name" value="Ribosomal_uS2"/>
</dbReference>
<evidence type="ECO:0000256" key="3">
    <source>
        <dbReference type="ARBA" id="ARBA00022980"/>
    </source>
</evidence>
<dbReference type="GO" id="GO:0006412">
    <property type="term" value="P:translation"/>
    <property type="evidence" value="ECO:0007669"/>
    <property type="project" value="InterPro"/>
</dbReference>
<organism evidence="9 10">
    <name type="scientific">Actinia tenebrosa</name>
    <name type="common">Australian red waratah sea anemone</name>
    <dbReference type="NCBI Taxonomy" id="6105"/>
    <lineage>
        <taxon>Eukaryota</taxon>
        <taxon>Metazoa</taxon>
        <taxon>Cnidaria</taxon>
        <taxon>Anthozoa</taxon>
        <taxon>Hexacorallia</taxon>
        <taxon>Actiniaria</taxon>
        <taxon>Actiniidae</taxon>
        <taxon>Actinia</taxon>
    </lineage>
</organism>
<evidence type="ECO:0000256" key="1">
    <source>
        <dbReference type="ARBA" id="ARBA00004173"/>
    </source>
</evidence>
<dbReference type="InterPro" id="IPR005706">
    <property type="entry name" value="Ribosomal_uS2_bac/mit/plastid"/>
</dbReference>
<dbReference type="FunFam" id="3.40.50.10490:FF:000026">
    <property type="entry name" value="28S ribosomal protein S2, mitochondrial"/>
    <property type="match status" value="1"/>
</dbReference>
<dbReference type="InParanoid" id="A0A6P8HWW7"/>
<dbReference type="AlphaFoldDB" id="A0A6P8HWW7"/>
<dbReference type="Gene3D" id="3.40.50.10490">
    <property type="entry name" value="Glucose-6-phosphate isomerase like protein, domain 1"/>
    <property type="match status" value="1"/>
</dbReference>
<dbReference type="GeneID" id="116296917"/>
<name>A0A6P8HWW7_ACTTE</name>
<dbReference type="PRINTS" id="PR00395">
    <property type="entry name" value="RIBOSOMALS2"/>
</dbReference>
<dbReference type="SUPFAM" id="SSF52313">
    <property type="entry name" value="Ribosomal protein S2"/>
    <property type="match status" value="1"/>
</dbReference>
<dbReference type="PANTHER" id="PTHR12534">
    <property type="entry name" value="30S RIBOSOMAL PROTEIN S2 PROKARYOTIC AND ORGANELLAR"/>
    <property type="match status" value="1"/>
</dbReference>
<sequence>MAAAHGVLRQLCRGIFKSSSVKESLSCFRHFALRSLTSRPQVLCSLYSTSFSETDVQRPEFRDFAETLKKKVAIKEDDVLDHPDYFEVNKMFTMKDLFDGGVHFGHHEGCWNPLMKPYLYGSREHMHIIDLDQTVKHLQLALNVLSHIVYRGGNILFICTKPQFEELTQKLARESGEYFVTRQWRGGTFTNSHMVINTRKLPDAVVFLHLPSLGRNTLAVKETAMCNIPSFAIVDSDCNPNLITYPIPGNDDSPSAMNLYAKLFKTAILKAKGKRKVFQFSKKKREKGFSDEMEADEYI</sequence>
<dbReference type="Pfam" id="PF00318">
    <property type="entry name" value="Ribosomal_S2"/>
    <property type="match status" value="2"/>
</dbReference>
<evidence type="ECO:0000313" key="9">
    <source>
        <dbReference type="Proteomes" id="UP000515163"/>
    </source>
</evidence>
<comment type="subcellular location">
    <subcellularLocation>
        <location evidence="1">Mitochondrion</location>
    </subcellularLocation>
</comment>
<dbReference type="NCBIfam" id="TIGR01011">
    <property type="entry name" value="rpsB_bact"/>
    <property type="match status" value="1"/>
</dbReference>
<dbReference type="OrthoDB" id="2320368at2759"/>
<dbReference type="GO" id="GO:0005763">
    <property type="term" value="C:mitochondrial small ribosomal subunit"/>
    <property type="evidence" value="ECO:0007669"/>
    <property type="project" value="UniProtKB-ARBA"/>
</dbReference>
<dbReference type="HAMAP" id="MF_00291_B">
    <property type="entry name" value="Ribosomal_uS2_B"/>
    <property type="match status" value="1"/>
</dbReference>
<dbReference type="PANTHER" id="PTHR12534:SF0">
    <property type="entry name" value="SMALL RIBOSOMAL SUBUNIT PROTEIN US2M"/>
    <property type="match status" value="1"/>
</dbReference>
<accession>A0A6P8HWW7</accession>
<dbReference type="Proteomes" id="UP000515163">
    <property type="component" value="Unplaced"/>
</dbReference>
<comment type="similarity">
    <text evidence="2">Belongs to the universal ribosomal protein uS2 family.</text>
</comment>
<dbReference type="RefSeq" id="XP_031560889.1">
    <property type="nucleotide sequence ID" value="XM_031705029.1"/>
</dbReference>
<evidence type="ECO:0000256" key="5">
    <source>
        <dbReference type="ARBA" id="ARBA00023274"/>
    </source>
</evidence>
<dbReference type="FunCoup" id="A0A6P8HWW7">
    <property type="interactions" value="1068"/>
</dbReference>
<evidence type="ECO:0000256" key="8">
    <source>
        <dbReference type="ARBA" id="ARBA00083109"/>
    </source>
</evidence>
<dbReference type="InterPro" id="IPR023591">
    <property type="entry name" value="Ribosomal_uS2_flav_dom_sf"/>
</dbReference>
<evidence type="ECO:0000256" key="4">
    <source>
        <dbReference type="ARBA" id="ARBA00023128"/>
    </source>
</evidence>